<dbReference type="GO" id="GO:0032259">
    <property type="term" value="P:methylation"/>
    <property type="evidence" value="ECO:0007669"/>
    <property type="project" value="UniProtKB-KW"/>
</dbReference>
<reference evidence="6" key="1">
    <citation type="submission" date="2016-10" db="EMBL/GenBank/DDBJ databases">
        <authorList>
            <person name="Varghese N."/>
            <person name="Submissions S."/>
        </authorList>
    </citation>
    <scope>NUCLEOTIDE SEQUENCE [LARGE SCALE GENOMIC DNA]</scope>
    <source>
        <strain evidence="6">CGMCC 1.9108</strain>
    </source>
</reference>
<keyword evidence="6" id="KW-1185">Reference proteome</keyword>
<evidence type="ECO:0000256" key="4">
    <source>
        <dbReference type="SAM" id="MobiDB-lite"/>
    </source>
</evidence>
<comment type="similarity">
    <text evidence="1">Belongs to the trimethylamine methyltransferase family.</text>
</comment>
<name>A0A1G6ZY34_9RHOB</name>
<dbReference type="GO" id="GO:0015948">
    <property type="term" value="P:methanogenesis"/>
    <property type="evidence" value="ECO:0007669"/>
    <property type="project" value="InterPro"/>
</dbReference>
<keyword evidence="2 5" id="KW-0489">Methyltransferase</keyword>
<organism evidence="5 6">
    <name type="scientific">Ruegeria marina</name>
    <dbReference type="NCBI Taxonomy" id="639004"/>
    <lineage>
        <taxon>Bacteria</taxon>
        <taxon>Pseudomonadati</taxon>
        <taxon>Pseudomonadota</taxon>
        <taxon>Alphaproteobacteria</taxon>
        <taxon>Rhodobacterales</taxon>
        <taxon>Roseobacteraceae</taxon>
        <taxon>Ruegeria</taxon>
    </lineage>
</organism>
<dbReference type="EMBL" id="FMZV01000013">
    <property type="protein sequence ID" value="SDE07401.1"/>
    <property type="molecule type" value="Genomic_DNA"/>
</dbReference>
<dbReference type="GO" id="GO:0008168">
    <property type="term" value="F:methyltransferase activity"/>
    <property type="evidence" value="ECO:0007669"/>
    <property type="project" value="UniProtKB-KW"/>
</dbReference>
<evidence type="ECO:0000313" key="6">
    <source>
        <dbReference type="Proteomes" id="UP000199628"/>
    </source>
</evidence>
<dbReference type="Proteomes" id="UP000199628">
    <property type="component" value="Unassembled WGS sequence"/>
</dbReference>
<dbReference type="AlphaFoldDB" id="A0A1G6ZY34"/>
<dbReference type="OrthoDB" id="5713681at2"/>
<dbReference type="InterPro" id="IPR038601">
    <property type="entry name" value="MttB-like_sf"/>
</dbReference>
<dbReference type="InterPro" id="IPR010426">
    <property type="entry name" value="MTTB_MeTrfase"/>
</dbReference>
<dbReference type="STRING" id="639004.SAMN04488239_113141"/>
<evidence type="ECO:0000256" key="3">
    <source>
        <dbReference type="ARBA" id="ARBA00022679"/>
    </source>
</evidence>
<keyword evidence="3 5" id="KW-0808">Transferase</keyword>
<proteinExistence type="inferred from homology"/>
<dbReference type="Pfam" id="PF06253">
    <property type="entry name" value="MTTB"/>
    <property type="match status" value="1"/>
</dbReference>
<evidence type="ECO:0000313" key="5">
    <source>
        <dbReference type="EMBL" id="SDE07401.1"/>
    </source>
</evidence>
<dbReference type="RefSeq" id="WP_093034582.1">
    <property type="nucleotide sequence ID" value="NZ_FMZV01000013.1"/>
</dbReference>
<dbReference type="Gene3D" id="3.20.20.480">
    <property type="entry name" value="Trimethylamine methyltransferase-like"/>
    <property type="match status" value="1"/>
</dbReference>
<protein>
    <submittedName>
        <fullName evidence="5">Trimethylamine---corrinoid protein Co-methyltransferase</fullName>
    </submittedName>
</protein>
<evidence type="ECO:0000256" key="2">
    <source>
        <dbReference type="ARBA" id="ARBA00022603"/>
    </source>
</evidence>
<evidence type="ECO:0000256" key="1">
    <source>
        <dbReference type="ARBA" id="ARBA00007137"/>
    </source>
</evidence>
<feature type="region of interest" description="Disordered" evidence="4">
    <location>
        <begin position="1"/>
        <end position="29"/>
    </location>
</feature>
<gene>
    <name evidence="5" type="ORF">SAMN04488239_113141</name>
</gene>
<accession>A0A1G6ZY34</accession>
<sequence>MARRSSRGPAAPSEFPSTHAVGGSWRPLSPEGTNRIADSAFDILARIGLSDAPPEVVTLVLDRGGRRTGNRLLFPRSLVEETLAGTPGSVTLYGQTPVHDLIVGGNETHPGTGGAAPNVTDIQTGEIRPSTLSDLGDAARLADALPHVRFFSRSLVAGDIPDPLALDLNTAFASLSGTSKHVMVQASDPSHVPLIARMCHLIAGSEAAFRARPFLSLNINHVVPPLRFHAESAMVLMEAARHGIPAHANVFGQLGASSPVTLAGSVAQTLAEALAGIVLTQLAVPGAPVIAGPRPMITDLRTGGFSGGSGEQALATAMAVQVLRHWSLPCSVIAGATDSKVPDNQSGYEKALTVLTAMQAGAHLVTQAAGMQAGLMAVDFAAMVADNDMLGTLLRANMPPVVDDTTLAFDAIAEVVRDEGHYLGRPETYARMRSDFLYPEIADRASIADWQAAGSTDMATRARHRAMAILKDHHPGHVSPQLRKTLMREFPDLRA</sequence>